<accession>A0A172YU31</accession>
<dbReference type="PANTHER" id="PTHR38480:SF1">
    <property type="entry name" value="SLR0254 PROTEIN"/>
    <property type="match status" value="1"/>
</dbReference>
<keyword evidence="4 5" id="KW-0472">Membrane</keyword>
<dbReference type="PATRIC" id="fig|219572.3.peg.178"/>
<dbReference type="RefSeq" id="WP_237140875.1">
    <property type="nucleotide sequence ID" value="NZ_CP015600.1"/>
</dbReference>
<protein>
    <submittedName>
        <fullName evidence="7">Membrane protein</fullName>
    </submittedName>
</protein>
<evidence type="ECO:0000256" key="3">
    <source>
        <dbReference type="ARBA" id="ARBA00022989"/>
    </source>
</evidence>
<evidence type="ECO:0000256" key="5">
    <source>
        <dbReference type="SAM" id="Phobius"/>
    </source>
</evidence>
<keyword evidence="3 5" id="KW-1133">Transmembrane helix</keyword>
<dbReference type="InterPro" id="IPR010432">
    <property type="entry name" value="RDD"/>
</dbReference>
<evidence type="ECO:0000256" key="2">
    <source>
        <dbReference type="ARBA" id="ARBA00022692"/>
    </source>
</evidence>
<dbReference type="STRING" id="219572.A7J50_0178"/>
<name>A0A172YU31_9PSED</name>
<keyword evidence="2 5" id="KW-0812">Transmembrane</keyword>
<dbReference type="Pfam" id="PF06271">
    <property type="entry name" value="RDD"/>
    <property type="match status" value="1"/>
</dbReference>
<sequence length="145" mass="16257">MMSDSLTATGTFNLASRSKRLLGFIVDMAVVFFILLLKYLMASLAMRFYSTFGQMFFQVIDAVLTLLAFGYFLFCDALPKGQSLGKRLFSMSVVGYPYATNCTPFQSFLRNACKMLFSPLDGFLVLFGLRRRLGDMLAKTIVINA</sequence>
<evidence type="ECO:0000313" key="8">
    <source>
        <dbReference type="Proteomes" id="UP000077829"/>
    </source>
</evidence>
<feature type="transmembrane region" description="Helical" evidence="5">
    <location>
        <begin position="55"/>
        <end position="78"/>
    </location>
</feature>
<feature type="transmembrane region" description="Helical" evidence="5">
    <location>
        <begin position="21"/>
        <end position="49"/>
    </location>
</feature>
<dbReference type="KEGG" id="panr:A7J50_0178"/>
<evidence type="ECO:0000313" key="7">
    <source>
        <dbReference type="EMBL" id="ANF83634.1"/>
    </source>
</evidence>
<dbReference type="Proteomes" id="UP000077829">
    <property type="component" value="Chromosome"/>
</dbReference>
<evidence type="ECO:0000256" key="4">
    <source>
        <dbReference type="ARBA" id="ARBA00023136"/>
    </source>
</evidence>
<dbReference type="EMBL" id="CP015600">
    <property type="protein sequence ID" value="ANF83634.1"/>
    <property type="molecule type" value="Genomic_DNA"/>
</dbReference>
<proteinExistence type="predicted"/>
<reference evidence="7 8" key="1">
    <citation type="submission" date="2016-05" db="EMBL/GenBank/DDBJ databases">
        <title>Complete genome sequence of Pseudomonas antarctica PAMC 27494.</title>
        <authorList>
            <person name="Lee J."/>
        </authorList>
    </citation>
    <scope>NUCLEOTIDE SEQUENCE [LARGE SCALE GENOMIC DNA]</scope>
    <source>
        <strain evidence="7 8">PAMC 27494</strain>
    </source>
</reference>
<evidence type="ECO:0000256" key="1">
    <source>
        <dbReference type="ARBA" id="ARBA00004141"/>
    </source>
</evidence>
<feature type="domain" description="RDD" evidence="6">
    <location>
        <begin position="15"/>
        <end position="138"/>
    </location>
</feature>
<organism evidence="7 8">
    <name type="scientific">Pseudomonas antarctica</name>
    <dbReference type="NCBI Taxonomy" id="219572"/>
    <lineage>
        <taxon>Bacteria</taxon>
        <taxon>Pseudomonadati</taxon>
        <taxon>Pseudomonadota</taxon>
        <taxon>Gammaproteobacteria</taxon>
        <taxon>Pseudomonadales</taxon>
        <taxon>Pseudomonadaceae</taxon>
        <taxon>Pseudomonas</taxon>
    </lineage>
</organism>
<dbReference type="PANTHER" id="PTHR38480">
    <property type="entry name" value="SLR0254 PROTEIN"/>
    <property type="match status" value="1"/>
</dbReference>
<gene>
    <name evidence="7" type="ORF">A7J50_0178</name>
</gene>
<dbReference type="GO" id="GO:0016020">
    <property type="term" value="C:membrane"/>
    <property type="evidence" value="ECO:0007669"/>
    <property type="project" value="UniProtKB-SubCell"/>
</dbReference>
<evidence type="ECO:0000259" key="6">
    <source>
        <dbReference type="Pfam" id="PF06271"/>
    </source>
</evidence>
<dbReference type="AlphaFoldDB" id="A0A172YU31"/>
<comment type="subcellular location">
    <subcellularLocation>
        <location evidence="1">Membrane</location>
        <topology evidence="1">Multi-pass membrane protein</topology>
    </subcellularLocation>
</comment>